<evidence type="ECO:0000313" key="2">
    <source>
        <dbReference type="EMBL" id="MFC3209106.1"/>
    </source>
</evidence>
<comment type="caution">
    <text evidence="2">The sequence shown here is derived from an EMBL/GenBank/DDBJ whole genome shotgun (WGS) entry which is preliminary data.</text>
</comment>
<reference evidence="3" key="1">
    <citation type="journal article" date="2019" name="Int. J. Syst. Evol. Microbiol.">
        <title>The Global Catalogue of Microorganisms (GCM) 10K type strain sequencing project: providing services to taxonomists for standard genome sequencing and annotation.</title>
        <authorList>
            <consortium name="The Broad Institute Genomics Platform"/>
            <consortium name="The Broad Institute Genome Sequencing Center for Infectious Disease"/>
            <person name="Wu L."/>
            <person name="Ma J."/>
        </authorList>
    </citation>
    <scope>NUCLEOTIDE SEQUENCE [LARGE SCALE GENOMIC DNA]</scope>
    <source>
        <strain evidence="3">KCTC 52165</strain>
    </source>
</reference>
<evidence type="ECO:0000313" key="3">
    <source>
        <dbReference type="Proteomes" id="UP001595583"/>
    </source>
</evidence>
<sequence length="61" mass="6780">MKLAVAVTLEGLIRAMRWNAHDLAESVEGDGAARKRRLAGDRPQRRAPAPGEEQGDDRTRR</sequence>
<dbReference type="EMBL" id="JBHRTK010000031">
    <property type="protein sequence ID" value="MFC3209106.1"/>
    <property type="molecule type" value="Genomic_DNA"/>
</dbReference>
<protein>
    <submittedName>
        <fullName evidence="2">Uncharacterized protein</fullName>
    </submittedName>
</protein>
<accession>A0ABV7KK28</accession>
<dbReference type="Proteomes" id="UP001595583">
    <property type="component" value="Unassembled WGS sequence"/>
</dbReference>
<proteinExistence type="predicted"/>
<keyword evidence="3" id="KW-1185">Reference proteome</keyword>
<feature type="region of interest" description="Disordered" evidence="1">
    <location>
        <begin position="26"/>
        <end position="61"/>
    </location>
</feature>
<evidence type="ECO:0000256" key="1">
    <source>
        <dbReference type="SAM" id="MobiDB-lite"/>
    </source>
</evidence>
<dbReference type="RefSeq" id="WP_378225210.1">
    <property type="nucleotide sequence ID" value="NZ_JBHRTK010000031.1"/>
</dbReference>
<name>A0ABV7KK28_9HYPH</name>
<organism evidence="2 3">
    <name type="scientific">Aquamicrobium soli</name>
    <dbReference type="NCBI Taxonomy" id="1811518"/>
    <lineage>
        <taxon>Bacteria</taxon>
        <taxon>Pseudomonadati</taxon>
        <taxon>Pseudomonadota</taxon>
        <taxon>Alphaproteobacteria</taxon>
        <taxon>Hyphomicrobiales</taxon>
        <taxon>Phyllobacteriaceae</taxon>
        <taxon>Aquamicrobium</taxon>
    </lineage>
</organism>
<gene>
    <name evidence="2" type="ORF">ACFOHJ_23070</name>
</gene>